<keyword evidence="2" id="KW-1185">Reference proteome</keyword>
<gene>
    <name evidence="1" type="ORF">SLEP1_g51603</name>
</gene>
<evidence type="ECO:0000313" key="1">
    <source>
        <dbReference type="EMBL" id="GKV44417.1"/>
    </source>
</evidence>
<reference evidence="1 2" key="1">
    <citation type="journal article" date="2021" name="Commun. Biol.">
        <title>The genome of Shorea leprosula (Dipterocarpaceae) highlights the ecological relevance of drought in aseasonal tropical rainforests.</title>
        <authorList>
            <person name="Ng K.K.S."/>
            <person name="Kobayashi M.J."/>
            <person name="Fawcett J.A."/>
            <person name="Hatakeyama M."/>
            <person name="Paape T."/>
            <person name="Ng C.H."/>
            <person name="Ang C.C."/>
            <person name="Tnah L.H."/>
            <person name="Lee C.T."/>
            <person name="Nishiyama T."/>
            <person name="Sese J."/>
            <person name="O'Brien M.J."/>
            <person name="Copetti D."/>
            <person name="Mohd Noor M.I."/>
            <person name="Ong R.C."/>
            <person name="Putra M."/>
            <person name="Sireger I.Z."/>
            <person name="Indrioko S."/>
            <person name="Kosugi Y."/>
            <person name="Izuno A."/>
            <person name="Isagi Y."/>
            <person name="Lee S.L."/>
            <person name="Shimizu K.K."/>
        </authorList>
    </citation>
    <scope>NUCLEOTIDE SEQUENCE [LARGE SCALE GENOMIC DNA]</scope>
    <source>
        <strain evidence="1">214</strain>
    </source>
</reference>
<name>A0AAV5M4L2_9ROSI</name>
<sequence length="136" mass="15170">MDTMIAQNVDYENTLGTESWEDGLYSKVKGIDKGGRVRCMGMISKSLKTTTPGVDKLKEQMEFMARVMNDFLIGIKEQFPDIILSSNVVEAVESAQQIVRKQVPNARNAHNININRELHSPDITDCAVQDGQLADI</sequence>
<comment type="caution">
    <text evidence="1">The sequence shown here is derived from an EMBL/GenBank/DDBJ whole genome shotgun (WGS) entry which is preliminary data.</text>
</comment>
<proteinExistence type="predicted"/>
<dbReference type="Proteomes" id="UP001054252">
    <property type="component" value="Unassembled WGS sequence"/>
</dbReference>
<organism evidence="1 2">
    <name type="scientific">Rubroshorea leprosula</name>
    <dbReference type="NCBI Taxonomy" id="152421"/>
    <lineage>
        <taxon>Eukaryota</taxon>
        <taxon>Viridiplantae</taxon>
        <taxon>Streptophyta</taxon>
        <taxon>Embryophyta</taxon>
        <taxon>Tracheophyta</taxon>
        <taxon>Spermatophyta</taxon>
        <taxon>Magnoliopsida</taxon>
        <taxon>eudicotyledons</taxon>
        <taxon>Gunneridae</taxon>
        <taxon>Pentapetalae</taxon>
        <taxon>rosids</taxon>
        <taxon>malvids</taxon>
        <taxon>Malvales</taxon>
        <taxon>Dipterocarpaceae</taxon>
        <taxon>Rubroshorea</taxon>
    </lineage>
</organism>
<accession>A0AAV5M4L2</accession>
<dbReference type="AlphaFoldDB" id="A0AAV5M4L2"/>
<evidence type="ECO:0000313" key="2">
    <source>
        <dbReference type="Proteomes" id="UP001054252"/>
    </source>
</evidence>
<dbReference type="EMBL" id="BPVZ01000181">
    <property type="protein sequence ID" value="GKV44417.1"/>
    <property type="molecule type" value="Genomic_DNA"/>
</dbReference>
<protein>
    <submittedName>
        <fullName evidence="1">Uncharacterized protein</fullName>
    </submittedName>
</protein>